<comment type="caution">
    <text evidence="1">The sequence shown here is derived from an EMBL/GenBank/DDBJ whole genome shotgun (WGS) entry which is preliminary data.</text>
</comment>
<evidence type="ECO:0000313" key="1">
    <source>
        <dbReference type="EMBL" id="VDH91042.1"/>
    </source>
</evidence>
<dbReference type="Gene3D" id="3.80.10.10">
    <property type="entry name" value="Ribonuclease Inhibitor"/>
    <property type="match status" value="1"/>
</dbReference>
<dbReference type="Proteomes" id="UP000596742">
    <property type="component" value="Unassembled WGS sequence"/>
</dbReference>
<dbReference type="Pfam" id="PF13855">
    <property type="entry name" value="LRR_8"/>
    <property type="match status" value="1"/>
</dbReference>
<evidence type="ECO:0000313" key="2">
    <source>
        <dbReference type="Proteomes" id="UP000596742"/>
    </source>
</evidence>
<dbReference type="SUPFAM" id="SSF52058">
    <property type="entry name" value="L domain-like"/>
    <property type="match status" value="1"/>
</dbReference>
<dbReference type="OrthoDB" id="4691307at2759"/>
<keyword evidence="2" id="KW-1185">Reference proteome</keyword>
<gene>
    <name evidence="1" type="ORF">MGAL_10B001147</name>
</gene>
<proteinExistence type="predicted"/>
<name>A0A8B6BHV5_MYTGA</name>
<organism evidence="1 2">
    <name type="scientific">Mytilus galloprovincialis</name>
    <name type="common">Mediterranean mussel</name>
    <dbReference type="NCBI Taxonomy" id="29158"/>
    <lineage>
        <taxon>Eukaryota</taxon>
        <taxon>Metazoa</taxon>
        <taxon>Spiralia</taxon>
        <taxon>Lophotrochozoa</taxon>
        <taxon>Mollusca</taxon>
        <taxon>Bivalvia</taxon>
        <taxon>Autobranchia</taxon>
        <taxon>Pteriomorphia</taxon>
        <taxon>Mytilida</taxon>
        <taxon>Mytiloidea</taxon>
        <taxon>Mytilidae</taxon>
        <taxon>Mytilinae</taxon>
        <taxon>Mytilus</taxon>
    </lineage>
</organism>
<sequence>LKYLDISDCNVNSIDKSAFENLLHLTELSLFDNPMKTCQGNIFAPLDYLQVLHIAHELLSTYPRETLSDVLHLTKVFTYGGPSNGSFTEIFSVMKLLEYFYCEITIHVLRNYSFHAFAKTPLKYLEIKDKLTTIE</sequence>
<dbReference type="EMBL" id="UYJE01000192">
    <property type="protein sequence ID" value="VDH91042.1"/>
    <property type="molecule type" value="Genomic_DNA"/>
</dbReference>
<reference evidence="1" key="1">
    <citation type="submission" date="2018-11" db="EMBL/GenBank/DDBJ databases">
        <authorList>
            <person name="Alioto T."/>
            <person name="Alioto T."/>
        </authorList>
    </citation>
    <scope>NUCLEOTIDE SEQUENCE</scope>
</reference>
<dbReference type="InterPro" id="IPR032675">
    <property type="entry name" value="LRR_dom_sf"/>
</dbReference>
<dbReference type="InterPro" id="IPR001611">
    <property type="entry name" value="Leu-rich_rpt"/>
</dbReference>
<dbReference type="AlphaFoldDB" id="A0A8B6BHV5"/>
<feature type="non-terminal residue" evidence="1">
    <location>
        <position position="1"/>
    </location>
</feature>
<protein>
    <submittedName>
        <fullName evidence="1">Uncharacterized protein</fullName>
    </submittedName>
</protein>
<accession>A0A8B6BHV5</accession>